<dbReference type="EMBL" id="CP005963">
    <property type="protein sequence ID" value="AGM41047.1"/>
    <property type="molecule type" value="Genomic_DNA"/>
</dbReference>
<dbReference type="Proteomes" id="UP000017881">
    <property type="component" value="Chromosome"/>
</dbReference>
<evidence type="ECO:0000259" key="1">
    <source>
        <dbReference type="Pfam" id="PF13391"/>
    </source>
</evidence>
<proteinExistence type="predicted"/>
<evidence type="ECO:0000313" key="3">
    <source>
        <dbReference type="Proteomes" id="UP000017881"/>
    </source>
</evidence>
<organism evidence="2 3">
    <name type="scientific">Spiribacter salinus M19-40</name>
    <dbReference type="NCBI Taxonomy" id="1260251"/>
    <lineage>
        <taxon>Bacteria</taxon>
        <taxon>Pseudomonadati</taxon>
        <taxon>Pseudomonadota</taxon>
        <taxon>Gammaproteobacteria</taxon>
        <taxon>Chromatiales</taxon>
        <taxon>Ectothiorhodospiraceae</taxon>
        <taxon>Spiribacter</taxon>
    </lineage>
</organism>
<gene>
    <name evidence="2" type="ORF">SPISAL_04765</name>
</gene>
<reference evidence="2 3" key="1">
    <citation type="journal article" date="2013" name="Genome Announc.">
        <title>Draft Genome of Spiribacter salinus M19-40, an Abundant Gammaproteobacterium in Aquatic Hypersaline Environments.</title>
        <authorList>
            <person name="Leon M.J."/>
            <person name="Ghai R."/>
            <person name="Fernandez A.B."/>
            <person name="Sanchez-Porro C."/>
            <person name="Rodriguez-Valera F."/>
            <person name="Ventosa A."/>
        </authorList>
    </citation>
    <scope>NUCLEOTIDE SEQUENCE [LARGE SCALE GENOMIC DNA]</scope>
    <source>
        <strain evidence="2">M19-40</strain>
    </source>
</reference>
<dbReference type="AlphaFoldDB" id="R4VKK5"/>
<name>R4VKK5_9GAMM</name>
<accession>R4VKK5</accession>
<dbReference type="Pfam" id="PF13391">
    <property type="entry name" value="HNH_2"/>
    <property type="match status" value="1"/>
</dbReference>
<dbReference type="PATRIC" id="fig|1260251.3.peg.960"/>
<dbReference type="KEGG" id="ssal:SPISAL_04765"/>
<sequence>MRYLLSIRTVIPRKGAKVWYDDRRQVHDQIYAGDECVDYAFMGENPDARNNIWLREAWESGIPFIYFLGVAPGRFQAVMPAFIADWDPKSLSVSVTFGEEPNVTSSQPSDAIERRYILRQVKQRLHQSQFREAVLSAYDCRCAISNLPEGRLLDAAHIIADGHERLGQPEVVNGLPLSKVHHAAFDGHLIGIDPDYRLHVSDALMAQNDGPTLEALKQSDGQLLHLPHRKRDYPDQERLARRFEVFRKVS</sequence>
<protein>
    <recommendedName>
        <fullName evidence="1">HNH nuclease domain-containing protein</fullName>
    </recommendedName>
</protein>
<dbReference type="eggNOG" id="COG3440">
    <property type="taxonomic scope" value="Bacteria"/>
</dbReference>
<dbReference type="HOGENOM" id="CLU_905084_0_0_6"/>
<dbReference type="InterPro" id="IPR003615">
    <property type="entry name" value="HNH_nuc"/>
</dbReference>
<evidence type="ECO:0000313" key="2">
    <source>
        <dbReference type="EMBL" id="AGM41047.1"/>
    </source>
</evidence>
<feature type="domain" description="HNH nuclease" evidence="1">
    <location>
        <begin position="142"/>
        <end position="193"/>
    </location>
</feature>
<keyword evidence="3" id="KW-1185">Reference proteome</keyword>